<dbReference type="Proteomes" id="UP001230649">
    <property type="component" value="Unassembled WGS sequence"/>
</dbReference>
<sequence>MESIIELQRQEHEEMERYEQALADILNKPVTGRRGDLRNQHKALDVLNRLADRQRLLKTQYEDVEGLRAAEIAALSVPASNAGGNPQNDLTEFYTRFDRINKVYQERQATGSSQEPELRSFLRSLDEIVKSDGLEHIALEDGEEEVVDHQMLNLSQSALDTMFTGEESMGRYLDLYIPHTQFVNLKSARRLTYMQYLNMLSKGLVGEAVDQKEKESAAYLDYVQTLNSYLHDFLRRTHPLEMGTVDAALKPVEEGFEKEWKEGKVEGWQRKAAASTQTNGDVAEAEEGIWCAACEFSFFATSRSTRVHRYSDRSGQKQYAKKTVYDAHLTSKKHIKAAGRLAADGGAATPEPTAKANATSTTHHATTSKAHAAALLTRLTETLLLLPPVPALINDTKQNIERKSALTAREREQEVEEAMEETNVVAEEAPEEEDDGRIYNPLKLPLGWDGKPIPYWLYKLHGLGVEYKCEICSDYVYMGRKAFDRHFQESRHAFGMRALGLPNTKHFHEITKIADALALAERLKREGRQEQNQAERTEEFEDAEGNVYDKKTYEDLKRQGLI</sequence>
<proteinExistence type="predicted"/>
<keyword evidence="2" id="KW-1185">Reference proteome</keyword>
<accession>A0ACC2WG93</accession>
<evidence type="ECO:0000313" key="1">
    <source>
        <dbReference type="EMBL" id="KAJ9110175.1"/>
    </source>
</evidence>
<organism evidence="1 2">
    <name type="scientific">Naganishia adeliensis</name>
    <dbReference type="NCBI Taxonomy" id="92952"/>
    <lineage>
        <taxon>Eukaryota</taxon>
        <taxon>Fungi</taxon>
        <taxon>Dikarya</taxon>
        <taxon>Basidiomycota</taxon>
        <taxon>Agaricomycotina</taxon>
        <taxon>Tremellomycetes</taxon>
        <taxon>Filobasidiales</taxon>
        <taxon>Filobasidiaceae</taxon>
        <taxon>Naganishia</taxon>
    </lineage>
</organism>
<dbReference type="EMBL" id="JASBWS010000025">
    <property type="protein sequence ID" value="KAJ9110175.1"/>
    <property type="molecule type" value="Genomic_DNA"/>
</dbReference>
<name>A0ACC2WG93_9TREE</name>
<gene>
    <name evidence="1" type="ORF">QFC20_003027</name>
</gene>
<reference evidence="1" key="1">
    <citation type="submission" date="2023-04" db="EMBL/GenBank/DDBJ databases">
        <title>Draft Genome sequencing of Naganishia species isolated from polar environments using Oxford Nanopore Technology.</title>
        <authorList>
            <person name="Leo P."/>
            <person name="Venkateswaran K."/>
        </authorList>
    </citation>
    <scope>NUCLEOTIDE SEQUENCE</scope>
    <source>
        <strain evidence="1">MNA-CCFEE 5262</strain>
    </source>
</reference>
<comment type="caution">
    <text evidence="1">The sequence shown here is derived from an EMBL/GenBank/DDBJ whole genome shotgun (WGS) entry which is preliminary data.</text>
</comment>
<evidence type="ECO:0000313" key="2">
    <source>
        <dbReference type="Proteomes" id="UP001230649"/>
    </source>
</evidence>
<protein>
    <submittedName>
        <fullName evidence="1">Uncharacterized protein</fullName>
    </submittedName>
</protein>